<dbReference type="Proteomes" id="UP001224926">
    <property type="component" value="Chromosome"/>
</dbReference>
<evidence type="ECO:0000313" key="4">
    <source>
        <dbReference type="EMBL" id="WMT08116.1"/>
    </source>
</evidence>
<evidence type="ECO:0000313" key="3">
    <source>
        <dbReference type="EMBL" id="WMT07484.1"/>
    </source>
</evidence>
<dbReference type="GO" id="GO:0016757">
    <property type="term" value="F:glycosyltransferase activity"/>
    <property type="evidence" value="ECO:0007669"/>
    <property type="project" value="InterPro"/>
</dbReference>
<dbReference type="EMBL" id="CP101873">
    <property type="protein sequence ID" value="WMT07484.1"/>
    <property type="molecule type" value="Genomic_DNA"/>
</dbReference>
<dbReference type="GeneID" id="84216102"/>
<name>A0AAF0SZB3_9EURY</name>
<dbReference type="InterPro" id="IPR001296">
    <property type="entry name" value="Glyco_trans_1"/>
</dbReference>
<dbReference type="SUPFAM" id="SSF53756">
    <property type="entry name" value="UDP-Glycosyltransferase/glycogen phosphorylase"/>
    <property type="match status" value="1"/>
</dbReference>
<dbReference type="RefSeq" id="WP_158413761.1">
    <property type="nucleotide sequence ID" value="NZ_CP101873.1"/>
</dbReference>
<protein>
    <submittedName>
        <fullName evidence="4">Glycosyltransferase family 4 protein</fullName>
    </submittedName>
</protein>
<proteinExistence type="predicted"/>
<dbReference type="InterPro" id="IPR028098">
    <property type="entry name" value="Glyco_trans_4-like_N"/>
</dbReference>
<gene>
    <name evidence="4" type="ORF">NP511_00425</name>
    <name evidence="3" type="ORF">NP511_19140</name>
</gene>
<dbReference type="AlphaFoldDB" id="A0AAF0SZB3"/>
<reference evidence="4 5" key="1">
    <citation type="submission" date="2022-07" db="EMBL/GenBank/DDBJ databases">
        <title>Two temperate virus in Haloterrigena jeotgali A29.</title>
        <authorList>
            <person name="Deng X."/>
        </authorList>
    </citation>
    <scope>NUCLEOTIDE SEQUENCE [LARGE SCALE GENOMIC DNA]</scope>
    <source>
        <strain evidence="4 5">A29</strain>
    </source>
</reference>
<dbReference type="PANTHER" id="PTHR45947:SF3">
    <property type="entry name" value="SULFOQUINOVOSYL TRANSFERASE SQD2"/>
    <property type="match status" value="1"/>
</dbReference>
<accession>A0AAF0SZB3</accession>
<feature type="domain" description="Glycosyltransferase subfamily 4-like N-terminal" evidence="2">
    <location>
        <begin position="10"/>
        <end position="183"/>
    </location>
</feature>
<dbReference type="PANTHER" id="PTHR45947">
    <property type="entry name" value="SULFOQUINOVOSYL TRANSFERASE SQD2"/>
    <property type="match status" value="1"/>
</dbReference>
<dbReference type="Gene3D" id="3.40.50.2000">
    <property type="entry name" value="Glycogen Phosphorylase B"/>
    <property type="match status" value="2"/>
</dbReference>
<feature type="domain" description="Glycosyl transferase family 1" evidence="1">
    <location>
        <begin position="189"/>
        <end position="346"/>
    </location>
</feature>
<sequence length="372" mass="41978">MLQDHWWPEVGGGPNHVRDLSESIEQAGHEVDVYTRALRSGGELYDSREQLGEDIDVVRRGPTTEFHNPIGRITTTLSIVPWSSLSKYDIIHTHTFLPAVSGKLASLISGTPVVLTVHGTAIPSGVGLSNSGIRNKIEREIEKVLLLRLNYNYVISVNQEHLDLLSPKHKNIEYIPNGVDIDRFQTDGKDSGYVLYLGRLAREKRVGDLISAFCEIANEHEDLELVIVGDGPERENLEQAARETPFAGRIQFKGRVPDKEIPEYYSRASVFVLPSIWEGHPLTLLEAWASKTPVVTTNVEGIREFVKHERNGYLVEPKSPDEIAEGIRFLIENQNLKEQIIEKAYSEVVQEFSWESAAQETIRVYREIIDGY</sequence>
<evidence type="ECO:0000313" key="5">
    <source>
        <dbReference type="Proteomes" id="UP001224926"/>
    </source>
</evidence>
<dbReference type="CDD" id="cd03801">
    <property type="entry name" value="GT4_PimA-like"/>
    <property type="match status" value="1"/>
</dbReference>
<evidence type="ECO:0000259" key="2">
    <source>
        <dbReference type="Pfam" id="PF13439"/>
    </source>
</evidence>
<dbReference type="Pfam" id="PF13439">
    <property type="entry name" value="Glyco_transf_4"/>
    <property type="match status" value="1"/>
</dbReference>
<dbReference type="InterPro" id="IPR050194">
    <property type="entry name" value="Glycosyltransferase_grp1"/>
</dbReference>
<organism evidence="4 5">
    <name type="scientific">Natrinema thermotolerans</name>
    <dbReference type="NCBI Taxonomy" id="121872"/>
    <lineage>
        <taxon>Archaea</taxon>
        <taxon>Methanobacteriati</taxon>
        <taxon>Methanobacteriota</taxon>
        <taxon>Stenosarchaea group</taxon>
        <taxon>Halobacteria</taxon>
        <taxon>Halobacteriales</taxon>
        <taxon>Natrialbaceae</taxon>
        <taxon>Natrinema</taxon>
    </lineage>
</organism>
<keyword evidence="5" id="KW-1185">Reference proteome</keyword>
<evidence type="ECO:0000259" key="1">
    <source>
        <dbReference type="Pfam" id="PF00534"/>
    </source>
</evidence>
<dbReference type="EMBL" id="CP101873">
    <property type="protein sequence ID" value="WMT08116.1"/>
    <property type="molecule type" value="Genomic_DNA"/>
</dbReference>
<dbReference type="Pfam" id="PF00534">
    <property type="entry name" value="Glycos_transf_1"/>
    <property type="match status" value="1"/>
</dbReference>